<accession>A0ABT9T136</accession>
<gene>
    <name evidence="8" type="ORF">J2T07_003189</name>
</gene>
<evidence type="ECO:0000256" key="3">
    <source>
        <dbReference type="ARBA" id="ARBA00023082"/>
    </source>
</evidence>
<sequence>MIASIAERQDAIGTPAAEAELRACFIAGLAGDAARYRQFLDGLSGHLRAYLRRRLPHARADVEDILQETLLAVHNARHTYRTEQPLTAWVHAIARYKLMDFFRAHSRREALNEPFDDDGGLFIASDVEPADARRDVGVLLEALPDRHRLPIVLVKLQGLSVSEAARRCGMSESAVKVGVHRGLKALAARIRSRS</sequence>
<reference evidence="8 9" key="1">
    <citation type="submission" date="2023-07" db="EMBL/GenBank/DDBJ databases">
        <title>Sorghum-associated microbial communities from plants grown in Nebraska, USA.</title>
        <authorList>
            <person name="Schachtman D."/>
        </authorList>
    </citation>
    <scope>NUCLEOTIDE SEQUENCE [LARGE SCALE GENOMIC DNA]</scope>
    <source>
        <strain evidence="8 9">CC60</strain>
    </source>
</reference>
<evidence type="ECO:0000256" key="4">
    <source>
        <dbReference type="ARBA" id="ARBA00023125"/>
    </source>
</evidence>
<dbReference type="InterPro" id="IPR013325">
    <property type="entry name" value="RNA_pol_sigma_r2"/>
</dbReference>
<dbReference type="PANTHER" id="PTHR43133:SF58">
    <property type="entry name" value="ECF RNA POLYMERASE SIGMA FACTOR SIGD"/>
    <property type="match status" value="1"/>
</dbReference>
<dbReference type="InterPro" id="IPR007627">
    <property type="entry name" value="RNA_pol_sigma70_r2"/>
</dbReference>
<dbReference type="InterPro" id="IPR039425">
    <property type="entry name" value="RNA_pol_sigma-70-like"/>
</dbReference>
<dbReference type="Gene3D" id="1.10.1740.10">
    <property type="match status" value="1"/>
</dbReference>
<name>A0ABT9T136_9GAMM</name>
<comment type="caution">
    <text evidence="8">The sequence shown here is derived from an EMBL/GenBank/DDBJ whole genome shotgun (WGS) entry which is preliminary data.</text>
</comment>
<dbReference type="CDD" id="cd06171">
    <property type="entry name" value="Sigma70_r4"/>
    <property type="match status" value="1"/>
</dbReference>
<dbReference type="InterPro" id="IPR013324">
    <property type="entry name" value="RNA_pol_sigma_r3/r4-like"/>
</dbReference>
<keyword evidence="2" id="KW-0805">Transcription regulation</keyword>
<dbReference type="SUPFAM" id="SSF88659">
    <property type="entry name" value="Sigma3 and sigma4 domains of RNA polymerase sigma factors"/>
    <property type="match status" value="1"/>
</dbReference>
<dbReference type="PANTHER" id="PTHR43133">
    <property type="entry name" value="RNA POLYMERASE ECF-TYPE SIGMA FACTO"/>
    <property type="match status" value="1"/>
</dbReference>
<evidence type="ECO:0000259" key="6">
    <source>
        <dbReference type="Pfam" id="PF04542"/>
    </source>
</evidence>
<evidence type="ECO:0000256" key="5">
    <source>
        <dbReference type="ARBA" id="ARBA00023163"/>
    </source>
</evidence>
<dbReference type="EMBL" id="JAUSSK010000004">
    <property type="protein sequence ID" value="MDQ0010983.1"/>
    <property type="molecule type" value="Genomic_DNA"/>
</dbReference>
<feature type="domain" description="RNA polymerase sigma factor 70 region 4 type 2" evidence="7">
    <location>
        <begin position="136"/>
        <end position="186"/>
    </location>
</feature>
<dbReference type="NCBIfam" id="TIGR02937">
    <property type="entry name" value="sigma70-ECF"/>
    <property type="match status" value="1"/>
</dbReference>
<organism evidence="8 9">
    <name type="scientific">Luteibacter jiangsuensis</name>
    <dbReference type="NCBI Taxonomy" id="637577"/>
    <lineage>
        <taxon>Bacteria</taxon>
        <taxon>Pseudomonadati</taxon>
        <taxon>Pseudomonadota</taxon>
        <taxon>Gammaproteobacteria</taxon>
        <taxon>Lysobacterales</taxon>
        <taxon>Rhodanobacteraceae</taxon>
        <taxon>Luteibacter</taxon>
    </lineage>
</organism>
<keyword evidence="9" id="KW-1185">Reference proteome</keyword>
<dbReference type="RefSeq" id="WP_306851102.1">
    <property type="nucleotide sequence ID" value="NZ_JAUSSK010000004.1"/>
</dbReference>
<dbReference type="NCBIfam" id="NF009188">
    <property type="entry name" value="PRK12536.1"/>
    <property type="match status" value="1"/>
</dbReference>
<dbReference type="Pfam" id="PF04542">
    <property type="entry name" value="Sigma70_r2"/>
    <property type="match status" value="1"/>
</dbReference>
<keyword evidence="5" id="KW-0804">Transcription</keyword>
<dbReference type="Proteomes" id="UP001237737">
    <property type="component" value="Unassembled WGS sequence"/>
</dbReference>
<keyword evidence="4" id="KW-0238">DNA-binding</keyword>
<protein>
    <submittedName>
        <fullName evidence="8">RNA polymerase sigma-70 factor (ECF subfamily)</fullName>
    </submittedName>
</protein>
<evidence type="ECO:0000256" key="1">
    <source>
        <dbReference type="ARBA" id="ARBA00010641"/>
    </source>
</evidence>
<evidence type="ECO:0000313" key="9">
    <source>
        <dbReference type="Proteomes" id="UP001237737"/>
    </source>
</evidence>
<dbReference type="Pfam" id="PF08281">
    <property type="entry name" value="Sigma70_r4_2"/>
    <property type="match status" value="1"/>
</dbReference>
<evidence type="ECO:0000313" key="8">
    <source>
        <dbReference type="EMBL" id="MDQ0010983.1"/>
    </source>
</evidence>
<evidence type="ECO:0000256" key="2">
    <source>
        <dbReference type="ARBA" id="ARBA00023015"/>
    </source>
</evidence>
<comment type="similarity">
    <text evidence="1">Belongs to the sigma-70 factor family. ECF subfamily.</text>
</comment>
<proteinExistence type="inferred from homology"/>
<feature type="domain" description="RNA polymerase sigma-70 region 2" evidence="6">
    <location>
        <begin position="46"/>
        <end position="108"/>
    </location>
</feature>
<dbReference type="InterPro" id="IPR013249">
    <property type="entry name" value="RNA_pol_sigma70_r4_t2"/>
</dbReference>
<keyword evidence="3" id="KW-0731">Sigma factor</keyword>
<evidence type="ECO:0000259" key="7">
    <source>
        <dbReference type="Pfam" id="PF08281"/>
    </source>
</evidence>
<dbReference type="SUPFAM" id="SSF88946">
    <property type="entry name" value="Sigma2 domain of RNA polymerase sigma factors"/>
    <property type="match status" value="1"/>
</dbReference>
<dbReference type="NCBIfam" id="NF009191">
    <property type="entry name" value="PRK12539.1"/>
    <property type="match status" value="1"/>
</dbReference>
<dbReference type="Gene3D" id="1.10.10.10">
    <property type="entry name" value="Winged helix-like DNA-binding domain superfamily/Winged helix DNA-binding domain"/>
    <property type="match status" value="1"/>
</dbReference>
<dbReference type="InterPro" id="IPR036388">
    <property type="entry name" value="WH-like_DNA-bd_sf"/>
</dbReference>
<dbReference type="InterPro" id="IPR014284">
    <property type="entry name" value="RNA_pol_sigma-70_dom"/>
</dbReference>